<keyword evidence="1" id="KW-0472">Membrane</keyword>
<accession>A0A061S0H8</accession>
<protein>
    <submittedName>
        <fullName evidence="2">Uncharacterized protein</fullName>
    </submittedName>
</protein>
<feature type="non-terminal residue" evidence="2">
    <location>
        <position position="1"/>
    </location>
</feature>
<feature type="non-terminal residue" evidence="2">
    <location>
        <position position="73"/>
    </location>
</feature>
<gene>
    <name evidence="2" type="ORF">TSPGSL018_19916</name>
</gene>
<reference evidence="2" key="1">
    <citation type="submission" date="2014-05" db="EMBL/GenBank/DDBJ databases">
        <title>The transcriptome of the halophilic microalga Tetraselmis sp. GSL018 isolated from the Great Salt Lake, Utah.</title>
        <authorList>
            <person name="Jinkerson R.E."/>
            <person name="D'Adamo S."/>
            <person name="Posewitz M.C."/>
        </authorList>
    </citation>
    <scope>NUCLEOTIDE SEQUENCE</scope>
    <source>
        <strain evidence="2">GSL018</strain>
    </source>
</reference>
<evidence type="ECO:0000313" key="2">
    <source>
        <dbReference type="EMBL" id="JAC76524.1"/>
    </source>
</evidence>
<keyword evidence="1" id="KW-0812">Transmembrane</keyword>
<evidence type="ECO:0000256" key="1">
    <source>
        <dbReference type="SAM" id="Phobius"/>
    </source>
</evidence>
<proteinExistence type="predicted"/>
<sequence>RVLECNTTLALSVNPTRRRQISNKLSPQLCWRLFLCLFGGLNYEACVLFLNMKLFVNFLWCCFTVEEEEDEAL</sequence>
<dbReference type="EMBL" id="GBEZ01009044">
    <property type="protein sequence ID" value="JAC76524.1"/>
    <property type="molecule type" value="Transcribed_RNA"/>
</dbReference>
<dbReference type="AlphaFoldDB" id="A0A061S0H8"/>
<organism evidence="2">
    <name type="scientific">Tetraselmis sp. GSL018</name>
    <dbReference type="NCBI Taxonomy" id="582737"/>
    <lineage>
        <taxon>Eukaryota</taxon>
        <taxon>Viridiplantae</taxon>
        <taxon>Chlorophyta</taxon>
        <taxon>core chlorophytes</taxon>
        <taxon>Chlorodendrophyceae</taxon>
        <taxon>Chlorodendrales</taxon>
        <taxon>Chlorodendraceae</taxon>
        <taxon>Tetraselmis</taxon>
    </lineage>
</organism>
<feature type="transmembrane region" description="Helical" evidence="1">
    <location>
        <begin position="29"/>
        <end position="50"/>
    </location>
</feature>
<keyword evidence="1" id="KW-1133">Transmembrane helix</keyword>
<name>A0A061S0H8_9CHLO</name>